<comment type="similarity">
    <text evidence="4">Belongs to the MT-A70-like family.</text>
</comment>
<dbReference type="RefSeq" id="WP_353641343.1">
    <property type="nucleotide sequence ID" value="NZ_CP159253.1"/>
</dbReference>
<keyword evidence="1 6" id="KW-0489">Methyltransferase</keyword>
<feature type="compositionally biased region" description="Basic and acidic residues" evidence="5">
    <location>
        <begin position="400"/>
        <end position="411"/>
    </location>
</feature>
<keyword evidence="3" id="KW-0949">S-adenosyl-L-methionine</keyword>
<dbReference type="Pfam" id="PF05063">
    <property type="entry name" value="MT-A70"/>
    <property type="match status" value="1"/>
</dbReference>
<evidence type="ECO:0000256" key="2">
    <source>
        <dbReference type="ARBA" id="ARBA00022679"/>
    </source>
</evidence>
<dbReference type="InterPro" id="IPR007757">
    <property type="entry name" value="MT-A70-like"/>
</dbReference>
<evidence type="ECO:0000256" key="3">
    <source>
        <dbReference type="ARBA" id="ARBA00022691"/>
    </source>
</evidence>
<feature type="region of interest" description="Disordered" evidence="5">
    <location>
        <begin position="92"/>
        <end position="120"/>
    </location>
</feature>
<name>A0AAU8CW15_9HYPH</name>
<dbReference type="PANTHER" id="PTHR12829">
    <property type="entry name" value="N6-ADENOSINE-METHYLTRANSFERASE"/>
    <property type="match status" value="1"/>
</dbReference>
<dbReference type="PANTHER" id="PTHR12829:SF7">
    <property type="entry name" value="N6-ADENOSINE-METHYLTRANSFERASE CATALYTIC SUBUNIT"/>
    <property type="match status" value="1"/>
</dbReference>
<sequence>MIRKTSAAVAVVDRDSLPALIRQAADALAGAQTAAEVLDARDKATLAYDAAKRASRMQRAKRAHDDIIAATHRAQADALEIEAAAKRRLADEYDGAQSRGEVASKGKPVNVPAGNNKPTVEDIGLTRKDVFEARQVRDAIVRDPGIVRAALDELISSGDEPTRTALKRAIAPVAKSIRAEEQAEKKERRGAREIELAAKQAALPAKKYGVIYADPEWKFEPYSIETGMDRAPDNHYPTSDLLTLMQRDVGAIAAKDCVLFLWATAPMLVEAICLLDAWGFAWIDRDPTTGFLSPNKARCRYVSHWAWLKQKIAPGYWNRGKHEILLIATRGNPVAPAMGDQLASWQEDMAVEADATGHSKKPDVFAEWIEKHWPNTPKIELNARRGRPGWDVWGNEASTESERGEPREDKPQSSGECPEAPPVGVAPAVAVDSAAESQGTAVASSSVTADELAEYKALGAIAAGVTVQGPLVDSLKERGLIWAGRELTVGGAQRLAELGRMVEAASDGDAVHVAPKKRGFVEALGDWGELNRLNARGDDLSPDEIARREALAPVVAVDLAPLPDADEAPAKKRGRPHKAVPA</sequence>
<proteinExistence type="inferred from homology"/>
<dbReference type="AlphaFoldDB" id="A0AAU8CW15"/>
<feature type="compositionally biased region" description="Basic residues" evidence="5">
    <location>
        <begin position="571"/>
        <end position="582"/>
    </location>
</feature>
<evidence type="ECO:0000256" key="4">
    <source>
        <dbReference type="PROSITE-ProRule" id="PRU00489"/>
    </source>
</evidence>
<dbReference type="GO" id="GO:0032259">
    <property type="term" value="P:methylation"/>
    <property type="evidence" value="ECO:0007669"/>
    <property type="project" value="UniProtKB-KW"/>
</dbReference>
<dbReference type="PROSITE" id="PS51143">
    <property type="entry name" value="MT_A70"/>
    <property type="match status" value="1"/>
</dbReference>
<accession>A0AAU8CW15</accession>
<feature type="region of interest" description="Disordered" evidence="5">
    <location>
        <begin position="380"/>
        <end position="424"/>
    </location>
</feature>
<evidence type="ECO:0000256" key="5">
    <source>
        <dbReference type="SAM" id="MobiDB-lite"/>
    </source>
</evidence>
<dbReference type="GO" id="GO:0008173">
    <property type="term" value="F:RNA methyltransferase activity"/>
    <property type="evidence" value="ECO:0007669"/>
    <property type="project" value="UniProtKB-ARBA"/>
</dbReference>
<gene>
    <name evidence="6" type="ORF">ABVK50_12010</name>
</gene>
<feature type="region of interest" description="Disordered" evidence="5">
    <location>
        <begin position="562"/>
        <end position="582"/>
    </location>
</feature>
<organism evidence="6">
    <name type="scientific">Mesorhizobium sp. WSM2240</name>
    <dbReference type="NCBI Taxonomy" id="3228851"/>
    <lineage>
        <taxon>Bacteria</taxon>
        <taxon>Pseudomonadati</taxon>
        <taxon>Pseudomonadota</taxon>
        <taxon>Alphaproteobacteria</taxon>
        <taxon>Hyphomicrobiales</taxon>
        <taxon>Phyllobacteriaceae</taxon>
        <taxon>Mesorhizobium</taxon>
    </lineage>
</organism>
<evidence type="ECO:0000256" key="1">
    <source>
        <dbReference type="ARBA" id="ARBA00022603"/>
    </source>
</evidence>
<dbReference type="EMBL" id="CP159253">
    <property type="protein sequence ID" value="XCG51146.1"/>
    <property type="molecule type" value="Genomic_DNA"/>
</dbReference>
<keyword evidence="2" id="KW-0808">Transferase</keyword>
<reference evidence="6" key="1">
    <citation type="submission" date="2024-06" db="EMBL/GenBank/DDBJ databases">
        <title>Mesorhizobium karijinii sp. nov., a symbiont of the iconic Swainsona formosa from arid Australia.</title>
        <authorList>
            <person name="Hill Y.J."/>
            <person name="Watkin E.L.J."/>
            <person name="O'Hara G.W."/>
            <person name="Terpolilli J."/>
            <person name="Tye M.L."/>
            <person name="Kohlmeier M.G."/>
        </authorList>
    </citation>
    <scope>NUCLEOTIDE SEQUENCE</scope>
    <source>
        <strain evidence="6">WSM2240</strain>
    </source>
</reference>
<protein>
    <submittedName>
        <fullName evidence="6">MT-A70 family methyltransferase</fullName>
    </submittedName>
</protein>
<evidence type="ECO:0000313" key="6">
    <source>
        <dbReference type="EMBL" id="XCG51146.1"/>
    </source>
</evidence>
<dbReference type="GO" id="GO:0008757">
    <property type="term" value="F:S-adenosylmethionine-dependent methyltransferase activity"/>
    <property type="evidence" value="ECO:0007669"/>
    <property type="project" value="UniProtKB-ARBA"/>
</dbReference>